<organism evidence="3 4">
    <name type="scientific">Rhodococcus phage Finch</name>
    <dbReference type="NCBI Taxonomy" id="2094144"/>
    <lineage>
        <taxon>Viruses</taxon>
        <taxon>Duplodnaviria</taxon>
        <taxon>Heunggongvirae</taxon>
        <taxon>Uroviricota</taxon>
        <taxon>Caudoviricetes</taxon>
        <taxon>Finchvirus</taxon>
        <taxon>Finchvirus finch</taxon>
    </lineage>
</organism>
<feature type="domain" description="DUF732" evidence="2">
    <location>
        <begin position="67"/>
        <end position="134"/>
    </location>
</feature>
<reference evidence="4" key="1">
    <citation type="submission" date="2018-02" db="EMBL/GenBank/DDBJ databases">
        <authorList>
            <person name="Cohen D.B."/>
            <person name="Kent A.D."/>
        </authorList>
    </citation>
    <scope>NUCLEOTIDE SEQUENCE [LARGE SCALE GENOMIC DNA]</scope>
</reference>
<sequence>MTTDPGQPNGGWQIEPVPPKQLSTQAKVLWAIAIVLFVIVAALSIGYQVFKDDHAEVAPEDRSTVLVDRLEDQGFWTTDSKREIEQQALASCRQLDDGYSKSGLARIASQGNADLSYQGAQELIAAVVDIYCPQHAK</sequence>
<dbReference type="GeneID" id="64766451"/>
<name>A0A2P1JXT1_9CAUD</name>
<dbReference type="EMBL" id="MG962366">
    <property type="protein sequence ID" value="AVO25122.1"/>
    <property type="molecule type" value="Genomic_DNA"/>
</dbReference>
<keyword evidence="1" id="KW-0812">Transmembrane</keyword>
<dbReference type="Pfam" id="PF05305">
    <property type="entry name" value="DUF732"/>
    <property type="match status" value="1"/>
</dbReference>
<protein>
    <recommendedName>
        <fullName evidence="2">DUF732 domain-containing protein</fullName>
    </recommendedName>
</protein>
<dbReference type="KEGG" id="vg:64766451"/>
<evidence type="ECO:0000313" key="4">
    <source>
        <dbReference type="Proteomes" id="UP000241290"/>
    </source>
</evidence>
<evidence type="ECO:0000259" key="2">
    <source>
        <dbReference type="Pfam" id="PF05305"/>
    </source>
</evidence>
<keyword evidence="4" id="KW-1185">Reference proteome</keyword>
<dbReference type="RefSeq" id="YP_010059220.1">
    <property type="nucleotide sequence ID" value="NC_054724.1"/>
</dbReference>
<feature type="transmembrane region" description="Helical" evidence="1">
    <location>
        <begin position="28"/>
        <end position="50"/>
    </location>
</feature>
<dbReference type="InterPro" id="IPR007969">
    <property type="entry name" value="DUF732"/>
</dbReference>
<proteinExistence type="predicted"/>
<dbReference type="Proteomes" id="UP000241290">
    <property type="component" value="Genome"/>
</dbReference>
<keyword evidence="1" id="KW-1133">Transmembrane helix</keyword>
<evidence type="ECO:0000256" key="1">
    <source>
        <dbReference type="SAM" id="Phobius"/>
    </source>
</evidence>
<evidence type="ECO:0000313" key="3">
    <source>
        <dbReference type="EMBL" id="AVO25122.1"/>
    </source>
</evidence>
<gene>
    <name evidence="3" type="primary">198</name>
    <name evidence="3" type="ORF">SEA_FINCH_198</name>
</gene>
<accession>A0A2P1JXT1</accession>
<keyword evidence="1" id="KW-0472">Membrane</keyword>